<gene>
    <name evidence="1" type="ORF">ERS027659_05077</name>
    <name evidence="2" type="ORF">ERS027661_04994</name>
</gene>
<dbReference type="Proteomes" id="UP000050164">
    <property type="component" value="Unassembled WGS sequence"/>
</dbReference>
<dbReference type="Proteomes" id="UP000049023">
    <property type="component" value="Unassembled WGS sequence"/>
</dbReference>
<accession>A0A655AR78</accession>
<evidence type="ECO:0000313" key="1">
    <source>
        <dbReference type="EMBL" id="CKU14749.1"/>
    </source>
</evidence>
<sequence length="49" mass="5168">MEARCCRSTKSLTDFGLGLLLIAVLGTDLGTEQAETNLNRPGESGDSLI</sequence>
<proteinExistence type="predicted"/>
<organism evidence="2 3">
    <name type="scientific">Mycobacterium tuberculosis</name>
    <dbReference type="NCBI Taxonomy" id="1773"/>
    <lineage>
        <taxon>Bacteria</taxon>
        <taxon>Bacillati</taxon>
        <taxon>Actinomycetota</taxon>
        <taxon>Actinomycetes</taxon>
        <taxon>Mycobacteriales</taxon>
        <taxon>Mycobacteriaceae</taxon>
        <taxon>Mycobacterium</taxon>
        <taxon>Mycobacterium tuberculosis complex</taxon>
    </lineage>
</organism>
<dbReference type="EMBL" id="CNFU01002415">
    <property type="protein sequence ID" value="CKU30652.1"/>
    <property type="molecule type" value="Genomic_DNA"/>
</dbReference>
<evidence type="ECO:0000313" key="4">
    <source>
        <dbReference type="Proteomes" id="UP000050164"/>
    </source>
</evidence>
<protein>
    <submittedName>
        <fullName evidence="2">Uncharacterized protein</fullName>
    </submittedName>
</protein>
<evidence type="ECO:0000313" key="3">
    <source>
        <dbReference type="Proteomes" id="UP000049023"/>
    </source>
</evidence>
<dbReference type="AlphaFoldDB" id="A0A655AR78"/>
<dbReference type="EMBL" id="CNFT01002305">
    <property type="protein sequence ID" value="CKU14749.1"/>
    <property type="molecule type" value="Genomic_DNA"/>
</dbReference>
<reference evidence="3 4" key="1">
    <citation type="submission" date="2015-03" db="EMBL/GenBank/DDBJ databases">
        <authorList>
            <consortium name="Pathogen Informatics"/>
        </authorList>
    </citation>
    <scope>NUCLEOTIDE SEQUENCE [LARGE SCALE GENOMIC DNA]</scope>
    <source>
        <strain evidence="1 4">Bir 185</strain>
        <strain evidence="2 3">Bir 187</strain>
    </source>
</reference>
<name>A0A655AR78_MYCTX</name>
<evidence type="ECO:0000313" key="2">
    <source>
        <dbReference type="EMBL" id="CKU30652.1"/>
    </source>
</evidence>